<proteinExistence type="predicted"/>
<dbReference type="EMBL" id="CP111016">
    <property type="protein sequence ID" value="WAR06120.1"/>
    <property type="molecule type" value="Genomic_DNA"/>
</dbReference>
<name>A0ABY7E8F4_MYAAR</name>
<gene>
    <name evidence="2" type="ORF">MAR_021489</name>
</gene>
<keyword evidence="3" id="KW-1185">Reference proteome</keyword>
<accession>A0ABY7E8F4</accession>
<reference evidence="2" key="1">
    <citation type="submission" date="2022-11" db="EMBL/GenBank/DDBJ databases">
        <title>Centuries of genome instability and evolution in soft-shell clam transmissible cancer (bioRxiv).</title>
        <authorList>
            <person name="Hart S.F.M."/>
            <person name="Yonemitsu M.A."/>
            <person name="Giersch R.M."/>
            <person name="Beal B.F."/>
            <person name="Arriagada G."/>
            <person name="Davis B.W."/>
            <person name="Ostrander E.A."/>
            <person name="Goff S.P."/>
            <person name="Metzger M.J."/>
        </authorList>
    </citation>
    <scope>NUCLEOTIDE SEQUENCE</scope>
    <source>
        <strain evidence="2">MELC-2E11</strain>
        <tissue evidence="2">Siphon/mantle</tissue>
    </source>
</reference>
<evidence type="ECO:0000313" key="3">
    <source>
        <dbReference type="Proteomes" id="UP001164746"/>
    </source>
</evidence>
<evidence type="ECO:0000313" key="2">
    <source>
        <dbReference type="EMBL" id="WAR06120.1"/>
    </source>
</evidence>
<evidence type="ECO:0000256" key="1">
    <source>
        <dbReference type="SAM" id="SignalP"/>
    </source>
</evidence>
<dbReference type="Proteomes" id="UP001164746">
    <property type="component" value="Chromosome 5"/>
</dbReference>
<feature type="signal peptide" evidence="1">
    <location>
        <begin position="1"/>
        <end position="17"/>
    </location>
</feature>
<keyword evidence="1" id="KW-0732">Signal</keyword>
<feature type="chain" id="PRO_5045622713" evidence="1">
    <location>
        <begin position="18"/>
        <end position="168"/>
    </location>
</feature>
<protein>
    <submittedName>
        <fullName evidence="2">Uncharacterized protein</fullName>
    </submittedName>
</protein>
<sequence>MRTFMRLCFLTLLKTYAAQIHMSANVFVNENDSVPVTCNTTEPAFIVEFYIGNVQYATIFPKSDCKVLYANVTCICESITVITCMTLILKRNDHGNNVTFLAQYGSRSVISSVVIHVIGFNTKDNIKERTSSSENNQYENLTLNSTKRNEQELALYTIDVNTENNTSA</sequence>
<organism evidence="2 3">
    <name type="scientific">Mya arenaria</name>
    <name type="common">Soft-shell clam</name>
    <dbReference type="NCBI Taxonomy" id="6604"/>
    <lineage>
        <taxon>Eukaryota</taxon>
        <taxon>Metazoa</taxon>
        <taxon>Spiralia</taxon>
        <taxon>Lophotrochozoa</taxon>
        <taxon>Mollusca</taxon>
        <taxon>Bivalvia</taxon>
        <taxon>Autobranchia</taxon>
        <taxon>Heteroconchia</taxon>
        <taxon>Euheterodonta</taxon>
        <taxon>Imparidentia</taxon>
        <taxon>Neoheterodontei</taxon>
        <taxon>Myida</taxon>
        <taxon>Myoidea</taxon>
        <taxon>Myidae</taxon>
        <taxon>Mya</taxon>
    </lineage>
</organism>